<dbReference type="PROSITE" id="PS51257">
    <property type="entry name" value="PROKAR_LIPOPROTEIN"/>
    <property type="match status" value="1"/>
</dbReference>
<dbReference type="PROSITE" id="PS51352">
    <property type="entry name" value="THIOREDOXIN_2"/>
    <property type="match status" value="1"/>
</dbReference>
<dbReference type="InterPro" id="IPR013766">
    <property type="entry name" value="Thioredoxin_domain"/>
</dbReference>
<dbReference type="AlphaFoldDB" id="A0A6N9NGQ9"/>
<name>A0A6N9NGQ9_9FLAO</name>
<evidence type="ECO:0000313" key="3">
    <source>
        <dbReference type="Proteomes" id="UP000470771"/>
    </source>
</evidence>
<dbReference type="InterPro" id="IPR000866">
    <property type="entry name" value="AhpC/TSA"/>
</dbReference>
<dbReference type="Gene3D" id="3.40.30.10">
    <property type="entry name" value="Glutaredoxin"/>
    <property type="match status" value="1"/>
</dbReference>
<gene>
    <name evidence="2" type="ORF">GQN54_02710</name>
</gene>
<dbReference type="RefSeq" id="WP_160631703.1">
    <property type="nucleotide sequence ID" value="NZ_WWNE01000003.1"/>
</dbReference>
<organism evidence="2 3">
    <name type="scientific">Acidiluteibacter ferrifornacis</name>
    <dbReference type="NCBI Taxonomy" id="2692424"/>
    <lineage>
        <taxon>Bacteria</taxon>
        <taxon>Pseudomonadati</taxon>
        <taxon>Bacteroidota</taxon>
        <taxon>Flavobacteriia</taxon>
        <taxon>Flavobacteriales</taxon>
        <taxon>Cryomorphaceae</taxon>
        <taxon>Acidiluteibacter</taxon>
    </lineage>
</organism>
<dbReference type="InterPro" id="IPR050553">
    <property type="entry name" value="Thioredoxin_ResA/DsbE_sf"/>
</dbReference>
<keyword evidence="3" id="KW-1185">Reference proteome</keyword>
<protein>
    <submittedName>
        <fullName evidence="2">Redoxin domain-containing protein</fullName>
    </submittedName>
</protein>
<dbReference type="InterPro" id="IPR036249">
    <property type="entry name" value="Thioredoxin-like_sf"/>
</dbReference>
<accession>A0A6N9NGQ9</accession>
<dbReference type="CDD" id="cd02966">
    <property type="entry name" value="TlpA_like_family"/>
    <property type="match status" value="1"/>
</dbReference>
<evidence type="ECO:0000259" key="1">
    <source>
        <dbReference type="PROSITE" id="PS51352"/>
    </source>
</evidence>
<proteinExistence type="predicted"/>
<dbReference type="PANTHER" id="PTHR42852:SF17">
    <property type="entry name" value="THIOREDOXIN-LIKE PROTEIN HI_1115"/>
    <property type="match status" value="1"/>
</dbReference>
<comment type="caution">
    <text evidence="2">The sequence shown here is derived from an EMBL/GenBank/DDBJ whole genome shotgun (WGS) entry which is preliminary data.</text>
</comment>
<dbReference type="EMBL" id="WWNE01000003">
    <property type="protein sequence ID" value="NBG65012.1"/>
    <property type="molecule type" value="Genomic_DNA"/>
</dbReference>
<sequence>MVNKLKYTSLGFGLLTLFGCQPKEKTSSSPTLKSGEWRVEMTLKEGVILPFNSTITKSGESYLFTIKNGEESLETTDVKVVNDSVFIKTAIFDSEFKLKIDGDSLLSGKWFNYYKSDDYTIDVKFTRGESHRFESTADAAMELAPKYEVSFSPGTEDEYKAIGLFQQKGNQVKGSFATETGDYRYLEGQLIGQTLYLSTFDGSHAFLFIAAVEDSIIDGTFYSGTHYSEPFSGIINDAATLKNPDSLTFIKEGYESLSFSFENLKGDSISLTDNQFKNKVVLVQIMGSWCPNCMDESMLFKQFYNEYNSQGLEVIALAFERAKTKEKSMNNLQRMQNKLQLPYEVLIAGETRNDNAVDKLPMLNHIMSYPTAILLNKKGEIVSIHTGFYGPGTGNYYEEYVKETRVKIERLLEEN</sequence>
<feature type="domain" description="Thioredoxin" evidence="1">
    <location>
        <begin position="250"/>
        <end position="406"/>
    </location>
</feature>
<dbReference type="SUPFAM" id="SSF52833">
    <property type="entry name" value="Thioredoxin-like"/>
    <property type="match status" value="1"/>
</dbReference>
<dbReference type="GO" id="GO:0016491">
    <property type="term" value="F:oxidoreductase activity"/>
    <property type="evidence" value="ECO:0007669"/>
    <property type="project" value="InterPro"/>
</dbReference>
<dbReference type="Proteomes" id="UP000470771">
    <property type="component" value="Unassembled WGS sequence"/>
</dbReference>
<dbReference type="PANTHER" id="PTHR42852">
    <property type="entry name" value="THIOL:DISULFIDE INTERCHANGE PROTEIN DSBE"/>
    <property type="match status" value="1"/>
</dbReference>
<dbReference type="Pfam" id="PF00578">
    <property type="entry name" value="AhpC-TSA"/>
    <property type="match status" value="1"/>
</dbReference>
<dbReference type="GO" id="GO:0016209">
    <property type="term" value="F:antioxidant activity"/>
    <property type="evidence" value="ECO:0007669"/>
    <property type="project" value="InterPro"/>
</dbReference>
<reference evidence="2 3" key="1">
    <citation type="submission" date="2019-12" db="EMBL/GenBank/DDBJ databases">
        <authorList>
            <person name="Zhao J."/>
        </authorList>
    </citation>
    <scope>NUCLEOTIDE SEQUENCE [LARGE SCALE GENOMIC DNA]</scope>
    <source>
        <strain evidence="2 3">S-15</strain>
    </source>
</reference>
<evidence type="ECO:0000313" key="2">
    <source>
        <dbReference type="EMBL" id="NBG65012.1"/>
    </source>
</evidence>